<comment type="caution">
    <text evidence="4">The sequence shown here is derived from an EMBL/GenBank/DDBJ whole genome shotgun (WGS) entry which is preliminary data.</text>
</comment>
<dbReference type="InterPro" id="IPR001647">
    <property type="entry name" value="HTH_TetR"/>
</dbReference>
<dbReference type="RefSeq" id="WP_202885499.1">
    <property type="nucleotide sequence ID" value="NZ_BAAAGT010000003.1"/>
</dbReference>
<keyword evidence="1 2" id="KW-0238">DNA-binding</keyword>
<dbReference type="GO" id="GO:0003700">
    <property type="term" value="F:DNA-binding transcription factor activity"/>
    <property type="evidence" value="ECO:0007669"/>
    <property type="project" value="TreeGrafter"/>
</dbReference>
<proteinExistence type="predicted"/>
<feature type="DNA-binding region" description="H-T-H motif" evidence="2">
    <location>
        <begin position="39"/>
        <end position="58"/>
    </location>
</feature>
<protein>
    <submittedName>
        <fullName evidence="4">AcrR family transcriptional regulator</fullName>
    </submittedName>
</protein>
<dbReference type="InterPro" id="IPR050109">
    <property type="entry name" value="HTH-type_TetR-like_transc_reg"/>
</dbReference>
<dbReference type="SUPFAM" id="SSF46689">
    <property type="entry name" value="Homeodomain-like"/>
    <property type="match status" value="1"/>
</dbReference>
<gene>
    <name evidence="4" type="ORF">HNR71_003368</name>
</gene>
<accession>A0A841SCH4</accession>
<dbReference type="Pfam" id="PF00440">
    <property type="entry name" value="TetR_N"/>
    <property type="match status" value="1"/>
</dbReference>
<sequence>MAPEDRRVTSRQLAAEETRRRLLAAALEQFSRRPFNEVTVSEIAQTAGVAYGLLFHHFGSKRALYLEALGEGARQLELAHVTDLGAPPGERIRQLFRSHLQHLADNPELALMLVLDDTAGSDAWEAFEPARRHAVDWACRQLDLDPHNDSIRMMWCSFTSAGDAAAAQWLRTGRCFPIDAVVESLINILIGALDGAQQLDPHSEVEAAIKLLRDPSATPA</sequence>
<organism evidence="4 5">
    <name type="scientific">Kribbella sandramycini</name>
    <dbReference type="NCBI Taxonomy" id="60450"/>
    <lineage>
        <taxon>Bacteria</taxon>
        <taxon>Bacillati</taxon>
        <taxon>Actinomycetota</taxon>
        <taxon>Actinomycetes</taxon>
        <taxon>Propionibacteriales</taxon>
        <taxon>Kribbellaceae</taxon>
        <taxon>Kribbella</taxon>
    </lineage>
</organism>
<evidence type="ECO:0000256" key="2">
    <source>
        <dbReference type="PROSITE-ProRule" id="PRU00335"/>
    </source>
</evidence>
<reference evidence="4 5" key="1">
    <citation type="submission" date="2020-08" db="EMBL/GenBank/DDBJ databases">
        <title>Sequencing the genomes of 1000 actinobacteria strains.</title>
        <authorList>
            <person name="Klenk H.-P."/>
        </authorList>
    </citation>
    <scope>NUCLEOTIDE SEQUENCE [LARGE SCALE GENOMIC DNA]</scope>
    <source>
        <strain evidence="4 5">DSM 15626</strain>
    </source>
</reference>
<feature type="domain" description="HTH tetR-type" evidence="3">
    <location>
        <begin position="16"/>
        <end position="76"/>
    </location>
</feature>
<dbReference type="Gene3D" id="1.10.357.10">
    <property type="entry name" value="Tetracycline Repressor, domain 2"/>
    <property type="match status" value="1"/>
</dbReference>
<dbReference type="PROSITE" id="PS50977">
    <property type="entry name" value="HTH_TETR_2"/>
    <property type="match status" value="1"/>
</dbReference>
<dbReference type="SUPFAM" id="SSF48498">
    <property type="entry name" value="Tetracyclin repressor-like, C-terminal domain"/>
    <property type="match status" value="1"/>
</dbReference>
<evidence type="ECO:0000313" key="5">
    <source>
        <dbReference type="Proteomes" id="UP000553957"/>
    </source>
</evidence>
<dbReference type="PANTHER" id="PTHR30055">
    <property type="entry name" value="HTH-TYPE TRANSCRIPTIONAL REGULATOR RUTR"/>
    <property type="match status" value="1"/>
</dbReference>
<dbReference type="PRINTS" id="PR00455">
    <property type="entry name" value="HTHTETR"/>
</dbReference>
<evidence type="ECO:0000256" key="1">
    <source>
        <dbReference type="ARBA" id="ARBA00023125"/>
    </source>
</evidence>
<evidence type="ECO:0000313" key="4">
    <source>
        <dbReference type="EMBL" id="MBB6567731.1"/>
    </source>
</evidence>
<evidence type="ECO:0000259" key="3">
    <source>
        <dbReference type="PROSITE" id="PS50977"/>
    </source>
</evidence>
<dbReference type="InterPro" id="IPR036271">
    <property type="entry name" value="Tet_transcr_reg_TetR-rel_C_sf"/>
</dbReference>
<dbReference type="EMBL" id="JACHKF010000001">
    <property type="protein sequence ID" value="MBB6567731.1"/>
    <property type="molecule type" value="Genomic_DNA"/>
</dbReference>
<dbReference type="GO" id="GO:0000976">
    <property type="term" value="F:transcription cis-regulatory region binding"/>
    <property type="evidence" value="ECO:0007669"/>
    <property type="project" value="TreeGrafter"/>
</dbReference>
<dbReference type="AlphaFoldDB" id="A0A841SCH4"/>
<dbReference type="InterPro" id="IPR009057">
    <property type="entry name" value="Homeodomain-like_sf"/>
</dbReference>
<name>A0A841SCH4_9ACTN</name>
<dbReference type="PANTHER" id="PTHR30055:SF174">
    <property type="entry name" value="TRANSCRIPTIONAL REGULATORY PROTEIN (PROBABLY TETR-FAMILY)-RELATED"/>
    <property type="match status" value="1"/>
</dbReference>
<dbReference type="Proteomes" id="UP000553957">
    <property type="component" value="Unassembled WGS sequence"/>
</dbReference>